<dbReference type="AlphaFoldDB" id="A0A7W7CDF8"/>
<dbReference type="GO" id="GO:0022857">
    <property type="term" value="F:transmembrane transporter activity"/>
    <property type="evidence" value="ECO:0007669"/>
    <property type="project" value="InterPro"/>
</dbReference>
<keyword evidence="3" id="KW-0813">Transport</keyword>
<evidence type="ECO:0000256" key="5">
    <source>
        <dbReference type="ARBA" id="ARBA00022692"/>
    </source>
</evidence>
<dbReference type="InterPro" id="IPR004638">
    <property type="entry name" value="EmrB-like"/>
</dbReference>
<feature type="transmembrane region" description="Helical" evidence="8">
    <location>
        <begin position="42"/>
        <end position="61"/>
    </location>
</feature>
<dbReference type="PANTHER" id="PTHR42718:SF9">
    <property type="entry name" value="MAJOR FACILITATOR SUPERFAMILY MULTIDRUG TRANSPORTER MFSC"/>
    <property type="match status" value="1"/>
</dbReference>
<organism evidence="10 11">
    <name type="scientific">Crossiella cryophila</name>
    <dbReference type="NCBI Taxonomy" id="43355"/>
    <lineage>
        <taxon>Bacteria</taxon>
        <taxon>Bacillati</taxon>
        <taxon>Actinomycetota</taxon>
        <taxon>Actinomycetes</taxon>
        <taxon>Pseudonocardiales</taxon>
        <taxon>Pseudonocardiaceae</taxon>
        <taxon>Crossiella</taxon>
    </lineage>
</organism>
<dbReference type="Pfam" id="PF07690">
    <property type="entry name" value="MFS_1"/>
    <property type="match status" value="1"/>
</dbReference>
<evidence type="ECO:0000256" key="4">
    <source>
        <dbReference type="ARBA" id="ARBA00022475"/>
    </source>
</evidence>
<feature type="transmembrane region" description="Helical" evidence="8">
    <location>
        <begin position="132"/>
        <end position="154"/>
    </location>
</feature>
<comment type="caution">
    <text evidence="10">The sequence shown here is derived from an EMBL/GenBank/DDBJ whole genome shotgun (WGS) entry which is preliminary data.</text>
</comment>
<dbReference type="RefSeq" id="WP_185004807.1">
    <property type="nucleotide sequence ID" value="NZ_BAAAUI010000046.1"/>
</dbReference>
<keyword evidence="11" id="KW-1185">Reference proteome</keyword>
<feature type="transmembrane region" description="Helical" evidence="8">
    <location>
        <begin position="297"/>
        <end position="314"/>
    </location>
</feature>
<evidence type="ECO:0000313" key="11">
    <source>
        <dbReference type="Proteomes" id="UP000533598"/>
    </source>
</evidence>
<evidence type="ECO:0000313" key="10">
    <source>
        <dbReference type="EMBL" id="MBB4679007.1"/>
    </source>
</evidence>
<name>A0A7W7CDF8_9PSEU</name>
<dbReference type="InterPro" id="IPR020846">
    <property type="entry name" value="MFS_dom"/>
</dbReference>
<evidence type="ECO:0000256" key="6">
    <source>
        <dbReference type="ARBA" id="ARBA00022989"/>
    </source>
</evidence>
<dbReference type="GO" id="GO:0005886">
    <property type="term" value="C:plasma membrane"/>
    <property type="evidence" value="ECO:0007669"/>
    <property type="project" value="UniProtKB-SubCell"/>
</dbReference>
<sequence>MIVTRTFLTALFLCTALALFGTTVIGVALPAIQRDLGAGVDGLQWIVNAYTVCLAGLTLTGGALGDRYGRKRLLLLGIAVFLLGSLISALADGVGLVIAGRVGQGVGAAVLLPGSLSILARSTPDPVRRAALMGWWGLFGGLAAALGPVLGGVLVDGFGWWSVFLLNLLLGLAALVAVWVAVPESADPAHTSLDPLGQLLGIAWPAALSLGLIRAGRHGLGSGVWITVGLAVLAAVLFVVVELRQPRPMVPVRLFADRAFAVANYASFALGFGPYAAFVLLALYLQQGRGLGAAESALWLLPLSVAMLVASPIAGRLTARLGGGAAMALGYGVAALGLGGCLLLDGGTPFTLAALVFGLVGFGMGLAMTPTNVTAFGAVPIERSGLASAVVNTTRQTGTVVGVALLGALYAAGAEGADVLPGLRLAMALAAAVTLLAALAAALLAVRGKTLVSAR</sequence>
<dbReference type="NCBIfam" id="TIGR00711">
    <property type="entry name" value="efflux_EmrB"/>
    <property type="match status" value="1"/>
</dbReference>
<accession>A0A7W7CDF8</accession>
<feature type="transmembrane region" description="Helical" evidence="8">
    <location>
        <begin position="73"/>
        <end position="91"/>
    </location>
</feature>
<keyword evidence="4" id="KW-1003">Cell membrane</keyword>
<dbReference type="InterPro" id="IPR036259">
    <property type="entry name" value="MFS_trans_sf"/>
</dbReference>
<evidence type="ECO:0000259" key="9">
    <source>
        <dbReference type="PROSITE" id="PS50850"/>
    </source>
</evidence>
<keyword evidence="7 8" id="KW-0472">Membrane</keyword>
<dbReference type="PANTHER" id="PTHR42718">
    <property type="entry name" value="MAJOR FACILITATOR SUPERFAMILY MULTIDRUG TRANSPORTER MFSC"/>
    <property type="match status" value="1"/>
</dbReference>
<evidence type="ECO:0000256" key="7">
    <source>
        <dbReference type="ARBA" id="ARBA00023136"/>
    </source>
</evidence>
<dbReference type="InterPro" id="IPR011701">
    <property type="entry name" value="MFS"/>
</dbReference>
<evidence type="ECO:0000256" key="2">
    <source>
        <dbReference type="ARBA" id="ARBA00008537"/>
    </source>
</evidence>
<dbReference type="Proteomes" id="UP000533598">
    <property type="component" value="Unassembled WGS sequence"/>
</dbReference>
<feature type="transmembrane region" description="Helical" evidence="8">
    <location>
        <begin position="352"/>
        <end position="376"/>
    </location>
</feature>
<gene>
    <name evidence="10" type="ORF">HNR67_005125</name>
</gene>
<dbReference type="CDD" id="cd17321">
    <property type="entry name" value="MFS_MMR_MDR_like"/>
    <property type="match status" value="1"/>
</dbReference>
<dbReference type="PRINTS" id="PR01036">
    <property type="entry name" value="TCRTETB"/>
</dbReference>
<keyword evidence="5 8" id="KW-0812">Transmembrane</keyword>
<dbReference type="Gene3D" id="1.20.1720.10">
    <property type="entry name" value="Multidrug resistance protein D"/>
    <property type="match status" value="1"/>
</dbReference>
<feature type="transmembrane region" description="Helical" evidence="8">
    <location>
        <begin position="326"/>
        <end position="346"/>
    </location>
</feature>
<dbReference type="EMBL" id="JACHMH010000001">
    <property type="protein sequence ID" value="MBB4679007.1"/>
    <property type="molecule type" value="Genomic_DNA"/>
</dbReference>
<dbReference type="Gene3D" id="1.20.1250.20">
    <property type="entry name" value="MFS general substrate transporter like domains"/>
    <property type="match status" value="1"/>
</dbReference>
<dbReference type="PROSITE" id="PS50850">
    <property type="entry name" value="MFS"/>
    <property type="match status" value="1"/>
</dbReference>
<protein>
    <submittedName>
        <fullName evidence="10">EmrB/QacA subfamily drug resistance transporter</fullName>
    </submittedName>
</protein>
<keyword evidence="6 8" id="KW-1133">Transmembrane helix</keyword>
<feature type="transmembrane region" description="Helical" evidence="8">
    <location>
        <begin position="160"/>
        <end position="181"/>
    </location>
</feature>
<evidence type="ECO:0000256" key="8">
    <source>
        <dbReference type="SAM" id="Phobius"/>
    </source>
</evidence>
<feature type="transmembrane region" description="Helical" evidence="8">
    <location>
        <begin position="262"/>
        <end position="285"/>
    </location>
</feature>
<dbReference type="SUPFAM" id="SSF103473">
    <property type="entry name" value="MFS general substrate transporter"/>
    <property type="match status" value="1"/>
</dbReference>
<feature type="transmembrane region" description="Helical" evidence="8">
    <location>
        <begin position="397"/>
        <end position="413"/>
    </location>
</feature>
<reference evidence="10 11" key="1">
    <citation type="submission" date="2020-08" db="EMBL/GenBank/DDBJ databases">
        <title>Sequencing the genomes of 1000 actinobacteria strains.</title>
        <authorList>
            <person name="Klenk H.-P."/>
        </authorList>
    </citation>
    <scope>NUCLEOTIDE SEQUENCE [LARGE SCALE GENOMIC DNA]</scope>
    <source>
        <strain evidence="10 11">DSM 44230</strain>
    </source>
</reference>
<evidence type="ECO:0000256" key="3">
    <source>
        <dbReference type="ARBA" id="ARBA00022448"/>
    </source>
</evidence>
<proteinExistence type="inferred from homology"/>
<comment type="similarity">
    <text evidence="2">Belongs to the major facilitator superfamily. EmrB family.</text>
</comment>
<evidence type="ECO:0000256" key="1">
    <source>
        <dbReference type="ARBA" id="ARBA00004651"/>
    </source>
</evidence>
<feature type="transmembrane region" description="Helical" evidence="8">
    <location>
        <begin position="219"/>
        <end position="241"/>
    </location>
</feature>
<feature type="transmembrane region" description="Helical" evidence="8">
    <location>
        <begin position="425"/>
        <end position="446"/>
    </location>
</feature>
<feature type="domain" description="Major facilitator superfamily (MFS) profile" evidence="9">
    <location>
        <begin position="7"/>
        <end position="449"/>
    </location>
</feature>
<comment type="subcellular location">
    <subcellularLocation>
        <location evidence="1">Cell membrane</location>
        <topology evidence="1">Multi-pass membrane protein</topology>
    </subcellularLocation>
</comment>